<dbReference type="InterPro" id="IPR018392">
    <property type="entry name" value="LysM"/>
</dbReference>
<feature type="compositionally biased region" description="Low complexity" evidence="5">
    <location>
        <begin position="184"/>
        <end position="205"/>
    </location>
</feature>
<keyword evidence="1" id="KW-0147">Chitin-binding</keyword>
<evidence type="ECO:0000313" key="9">
    <source>
        <dbReference type="Proteomes" id="UP001239445"/>
    </source>
</evidence>
<evidence type="ECO:0000256" key="1">
    <source>
        <dbReference type="ARBA" id="ARBA00022669"/>
    </source>
</evidence>
<protein>
    <recommendedName>
        <fullName evidence="7">LysM domain-containing protein</fullName>
    </recommendedName>
</protein>
<dbReference type="SUPFAM" id="SSF54106">
    <property type="entry name" value="LysM domain"/>
    <property type="match status" value="1"/>
</dbReference>
<dbReference type="GO" id="GO:0008061">
    <property type="term" value="F:chitin binding"/>
    <property type="evidence" value="ECO:0007669"/>
    <property type="project" value="UniProtKB-KW"/>
</dbReference>
<dbReference type="PANTHER" id="PTHR34997:SF2">
    <property type="entry name" value="LYSM DOMAIN-CONTAINING PROTEIN-RELATED"/>
    <property type="match status" value="1"/>
</dbReference>
<evidence type="ECO:0000256" key="4">
    <source>
        <dbReference type="ARBA" id="ARBA00044955"/>
    </source>
</evidence>
<comment type="similarity">
    <text evidence="4">Belongs to the secreted LysM effector family.</text>
</comment>
<organism evidence="8 9">
    <name type="scientific">Echria macrotheca</name>
    <dbReference type="NCBI Taxonomy" id="438768"/>
    <lineage>
        <taxon>Eukaryota</taxon>
        <taxon>Fungi</taxon>
        <taxon>Dikarya</taxon>
        <taxon>Ascomycota</taxon>
        <taxon>Pezizomycotina</taxon>
        <taxon>Sordariomycetes</taxon>
        <taxon>Sordariomycetidae</taxon>
        <taxon>Sordariales</taxon>
        <taxon>Schizotheciaceae</taxon>
        <taxon>Echria</taxon>
    </lineage>
</organism>
<dbReference type="CDD" id="cd00118">
    <property type="entry name" value="LysM"/>
    <property type="match status" value="1"/>
</dbReference>
<dbReference type="InterPro" id="IPR052210">
    <property type="entry name" value="LysM1-like"/>
</dbReference>
<proteinExistence type="inferred from homology"/>
<evidence type="ECO:0000256" key="3">
    <source>
        <dbReference type="ARBA" id="ARBA00023026"/>
    </source>
</evidence>
<feature type="region of interest" description="Disordered" evidence="5">
    <location>
        <begin position="183"/>
        <end position="219"/>
    </location>
</feature>
<feature type="signal peptide" evidence="6">
    <location>
        <begin position="1"/>
        <end position="15"/>
    </location>
</feature>
<sequence length="275" mass="29602">MTAHILFFLLSVCSAYLTDPPTTADPKTVSDCSNWIVAKAGDKCDEIASEFSISVTDFGSVYNPSVGPSCKLSTGDSYCVERNYGIPSSVPSPTKPAAGQSATTKPTQTSKGITTPLPTQPGMTSNCNKFYKPATDEDCSYILSSQGISMADFYEWNKGVGMNCETMWADTYQCVGVIGGESIPRTTSRPTPTTPQTATTTMSRSGNGISTPQPTQPGISPNCDKFYKVQQGEGCWDITVKFGISLDDFYAWNAGVGSNCEKMWANTYQCVHVFK</sequence>
<dbReference type="EMBL" id="MU839832">
    <property type="protein sequence ID" value="KAK1756638.1"/>
    <property type="molecule type" value="Genomic_DNA"/>
</dbReference>
<feature type="compositionally biased region" description="Polar residues" evidence="5">
    <location>
        <begin position="100"/>
        <end position="119"/>
    </location>
</feature>
<dbReference type="Pfam" id="PF01476">
    <property type="entry name" value="LysM"/>
    <property type="match status" value="1"/>
</dbReference>
<dbReference type="PANTHER" id="PTHR34997">
    <property type="entry name" value="AM15"/>
    <property type="match status" value="1"/>
</dbReference>
<evidence type="ECO:0000256" key="2">
    <source>
        <dbReference type="ARBA" id="ARBA00022729"/>
    </source>
</evidence>
<comment type="caution">
    <text evidence="8">The sequence shown here is derived from an EMBL/GenBank/DDBJ whole genome shotgun (WGS) entry which is preliminary data.</text>
</comment>
<keyword evidence="2 6" id="KW-0732">Signal</keyword>
<feature type="region of interest" description="Disordered" evidence="5">
    <location>
        <begin position="89"/>
        <end position="119"/>
    </location>
</feature>
<dbReference type="InterPro" id="IPR036779">
    <property type="entry name" value="LysM_dom_sf"/>
</dbReference>
<evidence type="ECO:0000256" key="6">
    <source>
        <dbReference type="SAM" id="SignalP"/>
    </source>
</evidence>
<keyword evidence="3" id="KW-0843">Virulence</keyword>
<evidence type="ECO:0000259" key="7">
    <source>
        <dbReference type="PROSITE" id="PS51782"/>
    </source>
</evidence>
<evidence type="ECO:0000256" key="5">
    <source>
        <dbReference type="SAM" id="MobiDB-lite"/>
    </source>
</evidence>
<accession>A0AAJ0BE58</accession>
<feature type="domain" description="LysM" evidence="7">
    <location>
        <begin position="225"/>
        <end position="271"/>
    </location>
</feature>
<evidence type="ECO:0000313" key="8">
    <source>
        <dbReference type="EMBL" id="KAK1756638.1"/>
    </source>
</evidence>
<dbReference type="Gene3D" id="3.10.350.10">
    <property type="entry name" value="LysM domain"/>
    <property type="match status" value="3"/>
</dbReference>
<reference evidence="8" key="1">
    <citation type="submission" date="2023-06" db="EMBL/GenBank/DDBJ databases">
        <title>Genome-scale phylogeny and comparative genomics of the fungal order Sordariales.</title>
        <authorList>
            <consortium name="Lawrence Berkeley National Laboratory"/>
            <person name="Hensen N."/>
            <person name="Bonometti L."/>
            <person name="Westerberg I."/>
            <person name="Brannstrom I.O."/>
            <person name="Guillou S."/>
            <person name="Cros-Aarteil S."/>
            <person name="Calhoun S."/>
            <person name="Haridas S."/>
            <person name="Kuo A."/>
            <person name="Mondo S."/>
            <person name="Pangilinan J."/>
            <person name="Riley R."/>
            <person name="Labutti K."/>
            <person name="Andreopoulos B."/>
            <person name="Lipzen A."/>
            <person name="Chen C."/>
            <person name="Yanf M."/>
            <person name="Daum C."/>
            <person name="Ng V."/>
            <person name="Clum A."/>
            <person name="Steindorff A."/>
            <person name="Ohm R."/>
            <person name="Martin F."/>
            <person name="Silar P."/>
            <person name="Natvig D."/>
            <person name="Lalanne C."/>
            <person name="Gautier V."/>
            <person name="Ament-Velasquez S.L."/>
            <person name="Kruys A."/>
            <person name="Hutchinson M.I."/>
            <person name="Powell A.J."/>
            <person name="Barry K."/>
            <person name="Miller A.N."/>
            <person name="Grigoriev I.V."/>
            <person name="Debuchy R."/>
            <person name="Gladieux P."/>
            <person name="Thoren M.H."/>
            <person name="Johannesson H."/>
        </authorList>
    </citation>
    <scope>NUCLEOTIDE SEQUENCE</scope>
    <source>
        <strain evidence="8">PSN4</strain>
    </source>
</reference>
<feature type="chain" id="PRO_5042474102" description="LysM domain-containing protein" evidence="6">
    <location>
        <begin position="16"/>
        <end position="275"/>
    </location>
</feature>
<keyword evidence="9" id="KW-1185">Reference proteome</keyword>
<feature type="compositionally biased region" description="Polar residues" evidence="5">
    <location>
        <begin position="206"/>
        <end position="219"/>
    </location>
</feature>
<feature type="domain" description="LysM" evidence="7">
    <location>
        <begin position="129"/>
        <end position="175"/>
    </location>
</feature>
<dbReference type="Proteomes" id="UP001239445">
    <property type="component" value="Unassembled WGS sequence"/>
</dbReference>
<name>A0AAJ0BE58_9PEZI</name>
<dbReference type="AlphaFoldDB" id="A0AAJ0BE58"/>
<gene>
    <name evidence="8" type="ORF">QBC47DRAFT_298828</name>
</gene>
<dbReference type="PROSITE" id="PS51782">
    <property type="entry name" value="LYSM"/>
    <property type="match status" value="2"/>
</dbReference>